<dbReference type="SUPFAM" id="SSF53335">
    <property type="entry name" value="S-adenosyl-L-methionine-dependent methyltransferases"/>
    <property type="match status" value="1"/>
</dbReference>
<dbReference type="GO" id="GO:0032259">
    <property type="term" value="P:methylation"/>
    <property type="evidence" value="ECO:0007669"/>
    <property type="project" value="UniProtKB-KW"/>
</dbReference>
<dbReference type="REBASE" id="376507">
    <property type="entry name" value="M.PcoT60ORF6305P"/>
</dbReference>
<dbReference type="GO" id="GO:0003886">
    <property type="term" value="F:DNA (cytosine-5-)-methyltransferase activity"/>
    <property type="evidence" value="ECO:0007669"/>
    <property type="project" value="UniProtKB-EC"/>
</dbReference>
<keyword evidence="2 7" id="KW-0489">Methyltransferase</keyword>
<dbReference type="GO" id="GO:0009307">
    <property type="term" value="P:DNA restriction-modification system"/>
    <property type="evidence" value="ECO:0007669"/>
    <property type="project" value="UniProtKB-KW"/>
</dbReference>
<evidence type="ECO:0000256" key="3">
    <source>
        <dbReference type="ARBA" id="ARBA00022679"/>
    </source>
</evidence>
<dbReference type="RefSeq" id="WP_109849927.1">
    <property type="nucleotide sequence ID" value="NZ_CP043925.1"/>
</dbReference>
<keyword evidence="4 7" id="KW-0949">S-adenosyl-L-methionine</keyword>
<feature type="active site" evidence="7">
    <location>
        <position position="75"/>
    </location>
</feature>
<accession>A0A6I7D813</accession>
<comment type="catalytic activity">
    <reaction evidence="6">
        <text>a 2'-deoxycytidine in DNA + S-adenosyl-L-methionine = a 5-methyl-2'-deoxycytidine in DNA + S-adenosyl-L-homocysteine + H(+)</text>
        <dbReference type="Rhea" id="RHEA:13681"/>
        <dbReference type="Rhea" id="RHEA-COMP:11369"/>
        <dbReference type="Rhea" id="RHEA-COMP:11370"/>
        <dbReference type="ChEBI" id="CHEBI:15378"/>
        <dbReference type="ChEBI" id="CHEBI:57856"/>
        <dbReference type="ChEBI" id="CHEBI:59789"/>
        <dbReference type="ChEBI" id="CHEBI:85452"/>
        <dbReference type="ChEBI" id="CHEBI:85454"/>
        <dbReference type="EC" id="2.1.1.37"/>
    </reaction>
</comment>
<protein>
    <recommendedName>
        <fullName evidence="1">DNA (cytosine-5-)-methyltransferase</fullName>
        <ecNumber evidence="1">2.1.1.37</ecNumber>
    </recommendedName>
</protein>
<dbReference type="KEGG" id="pcol:F1325_06305"/>
<dbReference type="InterPro" id="IPR001525">
    <property type="entry name" value="C5_MeTfrase"/>
</dbReference>
<dbReference type="Gene3D" id="3.90.120.10">
    <property type="entry name" value="DNA Methylase, subunit A, domain 2"/>
    <property type="match status" value="1"/>
</dbReference>
<dbReference type="EC" id="2.1.1.37" evidence="1"/>
<evidence type="ECO:0000256" key="1">
    <source>
        <dbReference type="ARBA" id="ARBA00011975"/>
    </source>
</evidence>
<dbReference type="Pfam" id="PF00145">
    <property type="entry name" value="DNA_methylase"/>
    <property type="match status" value="2"/>
</dbReference>
<gene>
    <name evidence="8" type="ORF">F1325_06305</name>
</gene>
<comment type="similarity">
    <text evidence="7">Belongs to the class I-like SAM-binding methyltransferase superfamily. C5-methyltransferase family.</text>
</comment>
<dbReference type="InterPro" id="IPR050750">
    <property type="entry name" value="C5-MTase"/>
</dbReference>
<keyword evidence="5" id="KW-0680">Restriction system</keyword>
<evidence type="ECO:0000256" key="7">
    <source>
        <dbReference type="PROSITE-ProRule" id="PRU01016"/>
    </source>
</evidence>
<dbReference type="InterPro" id="IPR029063">
    <property type="entry name" value="SAM-dependent_MTases_sf"/>
</dbReference>
<evidence type="ECO:0000256" key="4">
    <source>
        <dbReference type="ARBA" id="ARBA00022691"/>
    </source>
</evidence>
<sequence>MIYLSLFNGISAGRLALSRAGIKFDKYYIAEIDKFANKVSEFHYPDNIQLGDVNNWREWGIDWSSVGLVTAGFPCQSWSLAGKQLGDKDERGKLFWTTLDIMSHVLENNPDAKFMLENVKMKKEFEEYITLHTERALGYVNKTLINSSLLSAQNRQRYYWTNFEISQPEDKGILLKDIIDDDSITNKEKSYCIDANYSKGTNLSQYFNKSRRQVVFCGAIRGRYIINGVRQDHKIKTAGLTTQRLELRNDEKTNTLTTVQKDNVVVYRACEPREHVKQSKDGLIHVANATDIKGNEQIKRIYSDAGKAPTLSTCQGGHREPKVAIRNKSKTVRSSGRNSYDRHEWDSISNCHYRKLTPTECARLQTFPDGWCENIVSNSQSYKCYGNAWTVDVIAHIFKCAYRENKYEAIRPVVNYEQSCNANI</sequence>
<organism evidence="8 9">
    <name type="scientific">Proteus columbae</name>
    <dbReference type="NCBI Taxonomy" id="1987580"/>
    <lineage>
        <taxon>Bacteria</taxon>
        <taxon>Pseudomonadati</taxon>
        <taxon>Pseudomonadota</taxon>
        <taxon>Gammaproteobacteria</taxon>
        <taxon>Enterobacterales</taxon>
        <taxon>Morganellaceae</taxon>
        <taxon>Proteus</taxon>
    </lineage>
</organism>
<evidence type="ECO:0000313" key="8">
    <source>
        <dbReference type="EMBL" id="QHN10092.1"/>
    </source>
</evidence>
<evidence type="ECO:0000256" key="6">
    <source>
        <dbReference type="ARBA" id="ARBA00047422"/>
    </source>
</evidence>
<dbReference type="Proteomes" id="UP000464700">
    <property type="component" value="Chromosome"/>
</dbReference>
<proteinExistence type="inferred from homology"/>
<evidence type="ECO:0000256" key="2">
    <source>
        <dbReference type="ARBA" id="ARBA00022603"/>
    </source>
</evidence>
<dbReference type="PROSITE" id="PS51679">
    <property type="entry name" value="SAM_MT_C5"/>
    <property type="match status" value="1"/>
</dbReference>
<name>A0A6I7D813_9GAMM</name>
<dbReference type="Gene3D" id="3.40.50.150">
    <property type="entry name" value="Vaccinia Virus protein VP39"/>
    <property type="match status" value="2"/>
</dbReference>
<keyword evidence="3 7" id="KW-0808">Transferase</keyword>
<dbReference type="NCBIfam" id="TIGR00675">
    <property type="entry name" value="dcm"/>
    <property type="match status" value="1"/>
</dbReference>
<dbReference type="EMBL" id="CP043925">
    <property type="protein sequence ID" value="QHN10092.1"/>
    <property type="molecule type" value="Genomic_DNA"/>
</dbReference>
<reference evidence="8 9" key="1">
    <citation type="submission" date="2019-09" db="EMBL/GenBank/DDBJ databases">
        <title>Emergence of a chromosome-mediated tetracycline resistance gene in Proteus strain.</title>
        <authorList>
            <person name="He D."/>
            <person name="Wang L."/>
        </authorList>
    </citation>
    <scope>NUCLEOTIDE SEQUENCE [LARGE SCALE GENOMIC DNA]</scope>
    <source>
        <strain evidence="8 9">T60</strain>
    </source>
</reference>
<keyword evidence="9" id="KW-1185">Reference proteome</keyword>
<evidence type="ECO:0000256" key="5">
    <source>
        <dbReference type="ARBA" id="ARBA00022747"/>
    </source>
</evidence>
<evidence type="ECO:0000313" key="9">
    <source>
        <dbReference type="Proteomes" id="UP000464700"/>
    </source>
</evidence>
<dbReference type="PANTHER" id="PTHR46098:SF1">
    <property type="entry name" value="TRNA (CYTOSINE(38)-C(5))-METHYLTRANSFERASE"/>
    <property type="match status" value="1"/>
</dbReference>
<dbReference type="PANTHER" id="PTHR46098">
    <property type="entry name" value="TRNA (CYTOSINE(38)-C(5))-METHYLTRANSFERASE"/>
    <property type="match status" value="1"/>
</dbReference>
<dbReference type="AlphaFoldDB" id="A0A6I7D813"/>